<dbReference type="GO" id="GO:0071972">
    <property type="term" value="F:peptidoglycan L,D-transpeptidase activity"/>
    <property type="evidence" value="ECO:0007669"/>
    <property type="project" value="TreeGrafter"/>
</dbReference>
<evidence type="ECO:0000256" key="5">
    <source>
        <dbReference type="ARBA" id="ARBA00023316"/>
    </source>
</evidence>
<dbReference type="AlphaFoldDB" id="A0A2M7TC80"/>
<dbReference type="UniPathway" id="UPA00219"/>
<sequence length="186" mass="21227">MKLLAQTGEYQEGLASAVFNNSPVNTVQPPLADTFLDVLGIKKAKAAPENKWIEIDLSEQRLKAWEGDQLVYDFLVSTGKWGLTPVGEFRIWTKLKYTLMAGGSKALNTYYYLPNVPYTQYFYGGYGIHGTYWHSNFGHPMSHGCINMYTPEAEKLFYWTQPYIPPEQYSKNPTKEDPGTRVVIHE</sequence>
<keyword evidence="2" id="KW-0808">Transferase</keyword>
<proteinExistence type="predicted"/>
<keyword evidence="4 6" id="KW-0573">Peptidoglycan synthesis</keyword>
<dbReference type="GO" id="GO:0071555">
    <property type="term" value="P:cell wall organization"/>
    <property type="evidence" value="ECO:0007669"/>
    <property type="project" value="UniProtKB-UniRule"/>
</dbReference>
<evidence type="ECO:0000313" key="9">
    <source>
        <dbReference type="Proteomes" id="UP000229915"/>
    </source>
</evidence>
<evidence type="ECO:0000256" key="1">
    <source>
        <dbReference type="ARBA" id="ARBA00004752"/>
    </source>
</evidence>
<reference evidence="9" key="1">
    <citation type="submission" date="2017-09" db="EMBL/GenBank/DDBJ databases">
        <title>Depth-based differentiation of microbial function through sediment-hosted aquifers and enrichment of novel symbionts in the deep terrestrial subsurface.</title>
        <authorList>
            <person name="Probst A.J."/>
            <person name="Ladd B."/>
            <person name="Jarett J.K."/>
            <person name="Geller-Mcgrath D.E."/>
            <person name="Sieber C.M.K."/>
            <person name="Emerson J.B."/>
            <person name="Anantharaman K."/>
            <person name="Thomas B.C."/>
            <person name="Malmstrom R."/>
            <person name="Stieglmeier M."/>
            <person name="Klingl A."/>
            <person name="Woyke T."/>
            <person name="Ryan C.M."/>
            <person name="Banfield J.F."/>
        </authorList>
    </citation>
    <scope>NUCLEOTIDE SEQUENCE [LARGE SCALE GENOMIC DNA]</scope>
</reference>
<organism evidence="8 9">
    <name type="scientific">candidate division WWE3 bacterium CG_4_10_14_0_2_um_filter_42_7</name>
    <dbReference type="NCBI Taxonomy" id="1975073"/>
    <lineage>
        <taxon>Bacteria</taxon>
        <taxon>Katanobacteria</taxon>
    </lineage>
</organism>
<evidence type="ECO:0000259" key="7">
    <source>
        <dbReference type="PROSITE" id="PS52029"/>
    </source>
</evidence>
<keyword evidence="5 6" id="KW-0961">Cell wall biogenesis/degradation</keyword>
<feature type="active site" description="Proton donor/acceptor" evidence="6">
    <location>
        <position position="129"/>
    </location>
</feature>
<feature type="active site" description="Nucleophile" evidence="6">
    <location>
        <position position="145"/>
    </location>
</feature>
<dbReference type="InterPro" id="IPR005490">
    <property type="entry name" value="LD_TPept_cat_dom"/>
</dbReference>
<protein>
    <recommendedName>
        <fullName evidence="7">L,D-TPase catalytic domain-containing protein</fullName>
    </recommendedName>
</protein>
<dbReference type="GO" id="GO:0008360">
    <property type="term" value="P:regulation of cell shape"/>
    <property type="evidence" value="ECO:0007669"/>
    <property type="project" value="UniProtKB-UniRule"/>
</dbReference>
<comment type="caution">
    <text evidence="8">The sequence shown here is derived from an EMBL/GenBank/DDBJ whole genome shotgun (WGS) entry which is preliminary data.</text>
</comment>
<gene>
    <name evidence="8" type="ORF">COY33_02460</name>
</gene>
<dbReference type="EMBL" id="PFNK01000067">
    <property type="protein sequence ID" value="PIZ42871.1"/>
    <property type="molecule type" value="Genomic_DNA"/>
</dbReference>
<evidence type="ECO:0000313" key="8">
    <source>
        <dbReference type="EMBL" id="PIZ42871.1"/>
    </source>
</evidence>
<accession>A0A2M7TC80</accession>
<dbReference type="PROSITE" id="PS52029">
    <property type="entry name" value="LD_TPASE"/>
    <property type="match status" value="1"/>
</dbReference>
<dbReference type="GO" id="GO:0005576">
    <property type="term" value="C:extracellular region"/>
    <property type="evidence" value="ECO:0007669"/>
    <property type="project" value="TreeGrafter"/>
</dbReference>
<dbReference type="GO" id="GO:0016740">
    <property type="term" value="F:transferase activity"/>
    <property type="evidence" value="ECO:0007669"/>
    <property type="project" value="UniProtKB-KW"/>
</dbReference>
<feature type="domain" description="L,D-TPase catalytic" evidence="7">
    <location>
        <begin position="51"/>
        <end position="185"/>
    </location>
</feature>
<comment type="pathway">
    <text evidence="1 6">Cell wall biogenesis; peptidoglycan biosynthesis.</text>
</comment>
<evidence type="ECO:0000256" key="3">
    <source>
        <dbReference type="ARBA" id="ARBA00022960"/>
    </source>
</evidence>
<dbReference type="Gene3D" id="2.40.440.10">
    <property type="entry name" value="L,D-transpeptidase catalytic domain-like"/>
    <property type="match status" value="1"/>
</dbReference>
<evidence type="ECO:0000256" key="6">
    <source>
        <dbReference type="PROSITE-ProRule" id="PRU01373"/>
    </source>
</evidence>
<keyword evidence="3 6" id="KW-0133">Cell shape</keyword>
<dbReference type="Pfam" id="PF03734">
    <property type="entry name" value="YkuD"/>
    <property type="match status" value="1"/>
</dbReference>
<dbReference type="PANTHER" id="PTHR30582:SF2">
    <property type="entry name" value="L,D-TRANSPEPTIDASE YCIB-RELATED"/>
    <property type="match status" value="1"/>
</dbReference>
<evidence type="ECO:0000256" key="4">
    <source>
        <dbReference type="ARBA" id="ARBA00022984"/>
    </source>
</evidence>
<dbReference type="GO" id="GO:0018104">
    <property type="term" value="P:peptidoglycan-protein cross-linking"/>
    <property type="evidence" value="ECO:0007669"/>
    <property type="project" value="TreeGrafter"/>
</dbReference>
<dbReference type="SUPFAM" id="SSF141523">
    <property type="entry name" value="L,D-transpeptidase catalytic domain-like"/>
    <property type="match status" value="1"/>
</dbReference>
<dbReference type="InterPro" id="IPR038063">
    <property type="entry name" value="Transpep_catalytic_dom"/>
</dbReference>
<dbReference type="PANTHER" id="PTHR30582">
    <property type="entry name" value="L,D-TRANSPEPTIDASE"/>
    <property type="match status" value="1"/>
</dbReference>
<dbReference type="InterPro" id="IPR050979">
    <property type="entry name" value="LD-transpeptidase"/>
</dbReference>
<dbReference type="CDD" id="cd16913">
    <property type="entry name" value="YkuD_like"/>
    <property type="match status" value="1"/>
</dbReference>
<dbReference type="Proteomes" id="UP000229915">
    <property type="component" value="Unassembled WGS sequence"/>
</dbReference>
<name>A0A2M7TC80_UNCKA</name>
<evidence type="ECO:0000256" key="2">
    <source>
        <dbReference type="ARBA" id="ARBA00022679"/>
    </source>
</evidence>